<feature type="compositionally biased region" description="Pro residues" evidence="1">
    <location>
        <begin position="264"/>
        <end position="273"/>
    </location>
</feature>
<feature type="region of interest" description="Disordered" evidence="1">
    <location>
        <begin position="189"/>
        <end position="212"/>
    </location>
</feature>
<feature type="region of interest" description="Disordered" evidence="1">
    <location>
        <begin position="247"/>
        <end position="323"/>
    </location>
</feature>
<gene>
    <name evidence="2" type="ORF">VFPPC_03702</name>
</gene>
<feature type="compositionally biased region" description="Polar residues" evidence="1">
    <location>
        <begin position="147"/>
        <end position="166"/>
    </location>
</feature>
<keyword evidence="3" id="KW-1185">Reference proteome</keyword>
<dbReference type="Proteomes" id="UP000078397">
    <property type="component" value="Unassembled WGS sequence"/>
</dbReference>
<accession>A0A179G104</accession>
<evidence type="ECO:0000313" key="2">
    <source>
        <dbReference type="EMBL" id="OAQ71397.1"/>
    </source>
</evidence>
<feature type="region of interest" description="Disordered" evidence="1">
    <location>
        <begin position="139"/>
        <end position="168"/>
    </location>
</feature>
<protein>
    <submittedName>
        <fullName evidence="2">Uncharacterized protein</fullName>
    </submittedName>
</protein>
<dbReference type="OrthoDB" id="4936392at2759"/>
<feature type="region of interest" description="Disordered" evidence="1">
    <location>
        <begin position="389"/>
        <end position="411"/>
    </location>
</feature>
<dbReference type="KEGG" id="pchm:VFPPC_03702"/>
<dbReference type="GeneID" id="28847168"/>
<proteinExistence type="predicted"/>
<evidence type="ECO:0000313" key="3">
    <source>
        <dbReference type="Proteomes" id="UP000078397"/>
    </source>
</evidence>
<feature type="region of interest" description="Disordered" evidence="1">
    <location>
        <begin position="1"/>
        <end position="67"/>
    </location>
</feature>
<sequence>MAHTITLPNRQDSYLQDIQNNSIKTKSLSHSAKDPVPHRGSILPFSSPSDDKENLATEDEFQSPISTWSPKRPALRALLPESPVDEDHNLDSEVPDIGHIVRGLSVPSSCHLAPESDDFLIMVDRGLCISDNGIPSPPACQPFHARSASSAYPSQSNNTSRIQSPVSEHCRGNRLSFSGLSRYGRTNDCLSNLQSDTPTSGSRNPGDTSNHDLMADTAAAITEWQGATAPKKSARAHNFGLADHSDLFPSDSLSQRDDFSLAPSSPPSLPSKPGPTHRSAQTPKHADDLDTQYDGTVDPGRNRTPEPKNGLTPALGAPPLSQRAKRKASVFSLWGLTRSFSKRPKVVAFRQWATNVYRGSSRRISNAYDRLRYQRQTHFSELGPWKGMRRRRPVQPRKGTVPGGDGVFEYEKDPNGNGEWWKDGVGRYHHLWKNAQRKRAEE</sequence>
<evidence type="ECO:0000256" key="1">
    <source>
        <dbReference type="SAM" id="MobiDB-lite"/>
    </source>
</evidence>
<dbReference type="EMBL" id="LSBJ02000002">
    <property type="protein sequence ID" value="OAQ71397.1"/>
    <property type="molecule type" value="Genomic_DNA"/>
</dbReference>
<name>A0A179G104_METCM</name>
<comment type="caution">
    <text evidence="2">The sequence shown here is derived from an EMBL/GenBank/DDBJ whole genome shotgun (WGS) entry which is preliminary data.</text>
</comment>
<feature type="compositionally biased region" description="Polar residues" evidence="1">
    <location>
        <begin position="189"/>
        <end position="208"/>
    </location>
</feature>
<dbReference type="RefSeq" id="XP_018147934.1">
    <property type="nucleotide sequence ID" value="XM_018283174.1"/>
</dbReference>
<reference evidence="2 3" key="1">
    <citation type="journal article" date="2016" name="PLoS Pathog.">
        <title>Biosynthesis of antibiotic leucinostatins in bio-control fungus Purpureocillium lilacinum and their inhibition on phytophthora revealed by genome mining.</title>
        <authorList>
            <person name="Wang G."/>
            <person name="Liu Z."/>
            <person name="Lin R."/>
            <person name="Li E."/>
            <person name="Mao Z."/>
            <person name="Ling J."/>
            <person name="Yang Y."/>
            <person name="Yin W.B."/>
            <person name="Xie B."/>
        </authorList>
    </citation>
    <scope>NUCLEOTIDE SEQUENCE [LARGE SCALE GENOMIC DNA]</scope>
    <source>
        <strain evidence="2">170</strain>
    </source>
</reference>
<dbReference type="AlphaFoldDB" id="A0A179G104"/>
<feature type="compositionally biased region" description="Polar residues" evidence="1">
    <location>
        <begin position="1"/>
        <end position="30"/>
    </location>
</feature>
<organism evidence="2 3">
    <name type="scientific">Pochonia chlamydosporia 170</name>
    <dbReference type="NCBI Taxonomy" id="1380566"/>
    <lineage>
        <taxon>Eukaryota</taxon>
        <taxon>Fungi</taxon>
        <taxon>Dikarya</taxon>
        <taxon>Ascomycota</taxon>
        <taxon>Pezizomycotina</taxon>
        <taxon>Sordariomycetes</taxon>
        <taxon>Hypocreomycetidae</taxon>
        <taxon>Hypocreales</taxon>
        <taxon>Clavicipitaceae</taxon>
        <taxon>Pochonia</taxon>
    </lineage>
</organism>